<feature type="chain" id="PRO_5046609386" evidence="1">
    <location>
        <begin position="23"/>
        <end position="80"/>
    </location>
</feature>
<feature type="non-terminal residue" evidence="2">
    <location>
        <position position="1"/>
    </location>
</feature>
<dbReference type="Proteomes" id="UP001162483">
    <property type="component" value="Unassembled WGS sequence"/>
</dbReference>
<name>A0ABN9AR20_9NEOB</name>
<evidence type="ECO:0000313" key="2">
    <source>
        <dbReference type="EMBL" id="CAI9538436.1"/>
    </source>
</evidence>
<feature type="signal peptide" evidence="1">
    <location>
        <begin position="1"/>
        <end position="22"/>
    </location>
</feature>
<dbReference type="EMBL" id="CATNWA010000874">
    <property type="protein sequence ID" value="CAI9538436.1"/>
    <property type="molecule type" value="Genomic_DNA"/>
</dbReference>
<reference evidence="2" key="1">
    <citation type="submission" date="2023-05" db="EMBL/GenBank/DDBJ databases">
        <authorList>
            <person name="Stuckert A."/>
        </authorList>
    </citation>
    <scope>NUCLEOTIDE SEQUENCE</scope>
</reference>
<comment type="caution">
    <text evidence="2">The sequence shown here is derived from an EMBL/GenBank/DDBJ whole genome shotgun (WGS) entry which is preliminary data.</text>
</comment>
<keyword evidence="3" id="KW-1185">Reference proteome</keyword>
<sequence>CLDPFLCCHVCSLLKHCLLCHSLCVLSDILFNSIVVVKQKVSLFEYTIGKLQHQLCTTATKKKRVYVTLNFRFFDSCGPK</sequence>
<evidence type="ECO:0000256" key="1">
    <source>
        <dbReference type="SAM" id="SignalP"/>
    </source>
</evidence>
<organism evidence="2 3">
    <name type="scientific">Staurois parvus</name>
    <dbReference type="NCBI Taxonomy" id="386267"/>
    <lineage>
        <taxon>Eukaryota</taxon>
        <taxon>Metazoa</taxon>
        <taxon>Chordata</taxon>
        <taxon>Craniata</taxon>
        <taxon>Vertebrata</taxon>
        <taxon>Euteleostomi</taxon>
        <taxon>Amphibia</taxon>
        <taxon>Batrachia</taxon>
        <taxon>Anura</taxon>
        <taxon>Neobatrachia</taxon>
        <taxon>Ranoidea</taxon>
        <taxon>Ranidae</taxon>
        <taxon>Staurois</taxon>
    </lineage>
</organism>
<protein>
    <submittedName>
        <fullName evidence="2">Uncharacterized protein</fullName>
    </submittedName>
</protein>
<keyword evidence="1" id="KW-0732">Signal</keyword>
<gene>
    <name evidence="2" type="ORF">SPARVUS_LOCUS1436410</name>
</gene>
<accession>A0ABN9AR20</accession>
<evidence type="ECO:0000313" key="3">
    <source>
        <dbReference type="Proteomes" id="UP001162483"/>
    </source>
</evidence>
<proteinExistence type="predicted"/>